<dbReference type="InterPro" id="IPR018062">
    <property type="entry name" value="HTH_AraC-typ_CS"/>
</dbReference>
<dbReference type="AlphaFoldDB" id="A0A2S9JR83"/>
<evidence type="ECO:0000256" key="1">
    <source>
        <dbReference type="ARBA" id="ARBA00023015"/>
    </source>
</evidence>
<keyword evidence="6" id="KW-1185">Reference proteome</keyword>
<dbReference type="RefSeq" id="WP_105722013.1">
    <property type="nucleotide sequence ID" value="NZ_PVBS01000001.1"/>
</dbReference>
<dbReference type="InterPro" id="IPR018060">
    <property type="entry name" value="HTH_AraC"/>
</dbReference>
<dbReference type="PANTHER" id="PTHR47893">
    <property type="entry name" value="REGULATORY PROTEIN PCHR"/>
    <property type="match status" value="1"/>
</dbReference>
<dbReference type="PROSITE" id="PS00041">
    <property type="entry name" value="HTH_ARAC_FAMILY_1"/>
    <property type="match status" value="1"/>
</dbReference>
<organism evidence="5 6">
    <name type="scientific">Sphingobacterium gobiense</name>
    <dbReference type="NCBI Taxonomy" id="1382456"/>
    <lineage>
        <taxon>Bacteria</taxon>
        <taxon>Pseudomonadati</taxon>
        <taxon>Bacteroidota</taxon>
        <taxon>Sphingobacteriia</taxon>
        <taxon>Sphingobacteriales</taxon>
        <taxon>Sphingobacteriaceae</taxon>
        <taxon>Sphingobacterium</taxon>
    </lineage>
</organism>
<evidence type="ECO:0000313" key="6">
    <source>
        <dbReference type="Proteomes" id="UP000238642"/>
    </source>
</evidence>
<dbReference type="Proteomes" id="UP000238642">
    <property type="component" value="Unassembled WGS sequence"/>
</dbReference>
<dbReference type="SUPFAM" id="SSF46689">
    <property type="entry name" value="Homeodomain-like"/>
    <property type="match status" value="2"/>
</dbReference>
<dbReference type="Gene3D" id="1.10.10.60">
    <property type="entry name" value="Homeodomain-like"/>
    <property type="match status" value="2"/>
</dbReference>
<evidence type="ECO:0000256" key="2">
    <source>
        <dbReference type="ARBA" id="ARBA00023125"/>
    </source>
</evidence>
<keyword evidence="2" id="KW-0238">DNA-binding</keyword>
<dbReference type="Pfam" id="PF12833">
    <property type="entry name" value="HTH_18"/>
    <property type="match status" value="1"/>
</dbReference>
<comment type="caution">
    <text evidence="5">The sequence shown here is derived from an EMBL/GenBank/DDBJ whole genome shotgun (WGS) entry which is preliminary data.</text>
</comment>
<dbReference type="GO" id="GO:0003700">
    <property type="term" value="F:DNA-binding transcription factor activity"/>
    <property type="evidence" value="ECO:0007669"/>
    <property type="project" value="InterPro"/>
</dbReference>
<dbReference type="PRINTS" id="PR00032">
    <property type="entry name" value="HTHARAC"/>
</dbReference>
<accession>A0A2S9JR83</accession>
<dbReference type="InterPro" id="IPR020449">
    <property type="entry name" value="Tscrpt_reg_AraC-type_HTH"/>
</dbReference>
<dbReference type="EMBL" id="PVBS01000001">
    <property type="protein sequence ID" value="PRD55806.1"/>
    <property type="molecule type" value="Genomic_DNA"/>
</dbReference>
<name>A0A2S9JR83_9SPHI</name>
<protein>
    <submittedName>
        <fullName evidence="5">AraC family transcriptional regulator</fullName>
    </submittedName>
</protein>
<feature type="domain" description="HTH araC/xylS-type" evidence="4">
    <location>
        <begin position="223"/>
        <end position="321"/>
    </location>
</feature>
<dbReference type="InterPro" id="IPR053142">
    <property type="entry name" value="PchR_regulatory_protein"/>
</dbReference>
<sequence>MLVKSKIVELDEWLFIEEVPDNYDPDRPLEENRVVIDNESVHMENFCLSTSGLFILHTKMFFQSSMHIHIDIEGEAITSQFVFFKSAESKLPYGISRHNIRYIPSAKTVHEIKEGVEYSYFIAVISKEYYLNLIKRDSLLHEHFMHEIEKGQYVSFSEEDLIATHEMQHTIDELIESRKTGEIRRLHTESRIVELLMYQFEQYNEKSEHHNTLFGDEDIERLELARQILEQRMANPPNQKALAQEVFMSESKLRKDFKEYFSVTVHDYLTRIRMEKARFLLLEEKISVYEVAIRTGYGHQNNFSSAFKKYYGISPGELKTGK</sequence>
<keyword evidence="3" id="KW-0804">Transcription</keyword>
<dbReference type="PROSITE" id="PS01124">
    <property type="entry name" value="HTH_ARAC_FAMILY_2"/>
    <property type="match status" value="1"/>
</dbReference>
<dbReference type="GO" id="GO:0043565">
    <property type="term" value="F:sequence-specific DNA binding"/>
    <property type="evidence" value="ECO:0007669"/>
    <property type="project" value="InterPro"/>
</dbReference>
<reference evidence="5 6" key="1">
    <citation type="submission" date="2018-02" db="EMBL/GenBank/DDBJ databases">
        <title>The draft genome of Sphingobacterium gobiense H7.</title>
        <authorList>
            <person name="Li L."/>
            <person name="Liu L."/>
            <person name="Zhang X."/>
            <person name="Wang T."/>
            <person name="Liang L."/>
        </authorList>
    </citation>
    <scope>NUCLEOTIDE SEQUENCE [LARGE SCALE GENOMIC DNA]</scope>
    <source>
        <strain evidence="5 6">ACCC 05757</strain>
    </source>
</reference>
<dbReference type="OrthoDB" id="799767at2"/>
<evidence type="ECO:0000256" key="3">
    <source>
        <dbReference type="ARBA" id="ARBA00023163"/>
    </source>
</evidence>
<evidence type="ECO:0000313" key="5">
    <source>
        <dbReference type="EMBL" id="PRD55806.1"/>
    </source>
</evidence>
<dbReference type="SMART" id="SM00342">
    <property type="entry name" value="HTH_ARAC"/>
    <property type="match status" value="1"/>
</dbReference>
<dbReference type="PANTHER" id="PTHR47893:SF1">
    <property type="entry name" value="REGULATORY PROTEIN PCHR"/>
    <property type="match status" value="1"/>
</dbReference>
<dbReference type="InterPro" id="IPR009057">
    <property type="entry name" value="Homeodomain-like_sf"/>
</dbReference>
<gene>
    <name evidence="5" type="ORF">C5749_00455</name>
</gene>
<evidence type="ECO:0000259" key="4">
    <source>
        <dbReference type="PROSITE" id="PS01124"/>
    </source>
</evidence>
<keyword evidence="1" id="KW-0805">Transcription regulation</keyword>
<proteinExistence type="predicted"/>